<dbReference type="SUPFAM" id="SSF158472">
    <property type="entry name" value="HAMP domain-like"/>
    <property type="match status" value="1"/>
</dbReference>
<keyword evidence="1" id="KW-0812">Transmembrane</keyword>
<evidence type="ECO:0000256" key="1">
    <source>
        <dbReference type="SAM" id="Phobius"/>
    </source>
</evidence>
<dbReference type="SUPFAM" id="SSF55073">
    <property type="entry name" value="Nucleotide cyclase"/>
    <property type="match status" value="1"/>
</dbReference>
<dbReference type="NCBIfam" id="TIGR00254">
    <property type="entry name" value="GGDEF"/>
    <property type="match status" value="1"/>
</dbReference>
<dbReference type="FunFam" id="3.30.70.270:FF:000001">
    <property type="entry name" value="Diguanylate cyclase domain protein"/>
    <property type="match status" value="1"/>
</dbReference>
<feature type="transmembrane region" description="Helical" evidence="1">
    <location>
        <begin position="181"/>
        <end position="203"/>
    </location>
</feature>
<sequence>MRYQDGTIRLQVTTALACSLVLVFAIAGVSFFSVMELTHTIEEAIEESTMESQPLLELIQAVQNSDLEGHDYLTYGTKNELAEYRSTARRTDLAFESAMKAPFEDEKEKELVRKAFIKWRVAYNLTLSHSPVNNPAIKLQHMRKIDDQMDEIQTSLNRALERTQVEMDEIKAGAFALKKMFTISIFILGVLAIIGMALLWRWLVHSITGPLKELANNVNAVGTGEVFPETNVVGDDELGRLVRAVNDMSARVSENTTSLKELAEHDELTGLYNNRALMGLLEDEIARSSRYGHTFSFILLDIDHFKDINDTYGHAAGDDVICQLATLITESIREVDKAARYGGDEIAVILPETDGTKALAMAERVRLGVSSQHVMLPGGEMLRIEISIGMAEYPGKKESIKDLILAADDALYEAKRKGRNRVCTESGQPPANW</sequence>
<dbReference type="CDD" id="cd06225">
    <property type="entry name" value="HAMP"/>
    <property type="match status" value="1"/>
</dbReference>
<organism evidence="4">
    <name type="scientific">marine sediment metagenome</name>
    <dbReference type="NCBI Taxonomy" id="412755"/>
    <lineage>
        <taxon>unclassified sequences</taxon>
        <taxon>metagenomes</taxon>
        <taxon>ecological metagenomes</taxon>
    </lineage>
</organism>
<gene>
    <name evidence="4" type="ORF">LCGC14_1707110</name>
</gene>
<dbReference type="GO" id="GO:0007165">
    <property type="term" value="P:signal transduction"/>
    <property type="evidence" value="ECO:0007669"/>
    <property type="project" value="InterPro"/>
</dbReference>
<protein>
    <recommendedName>
        <fullName evidence="5">GGDEF domain-containing protein</fullName>
    </recommendedName>
</protein>
<dbReference type="PROSITE" id="PS50887">
    <property type="entry name" value="GGDEF"/>
    <property type="match status" value="1"/>
</dbReference>
<dbReference type="GO" id="GO:0052621">
    <property type="term" value="F:diguanylate cyclase activity"/>
    <property type="evidence" value="ECO:0007669"/>
    <property type="project" value="TreeGrafter"/>
</dbReference>
<dbReference type="CDD" id="cd01949">
    <property type="entry name" value="GGDEF"/>
    <property type="match status" value="1"/>
</dbReference>
<dbReference type="InterPro" id="IPR029787">
    <property type="entry name" value="Nucleotide_cyclase"/>
</dbReference>
<dbReference type="EMBL" id="LAZR01015167">
    <property type="protein sequence ID" value="KKM14341.1"/>
    <property type="molecule type" value="Genomic_DNA"/>
</dbReference>
<comment type="caution">
    <text evidence="4">The sequence shown here is derived from an EMBL/GenBank/DDBJ whole genome shotgun (WGS) entry which is preliminary data.</text>
</comment>
<dbReference type="SMART" id="SM00267">
    <property type="entry name" value="GGDEF"/>
    <property type="match status" value="1"/>
</dbReference>
<dbReference type="AlphaFoldDB" id="A0A0F9HFV2"/>
<dbReference type="PANTHER" id="PTHR45138">
    <property type="entry name" value="REGULATORY COMPONENTS OF SENSORY TRANSDUCTION SYSTEM"/>
    <property type="match status" value="1"/>
</dbReference>
<reference evidence="4" key="1">
    <citation type="journal article" date="2015" name="Nature">
        <title>Complex archaea that bridge the gap between prokaryotes and eukaryotes.</title>
        <authorList>
            <person name="Spang A."/>
            <person name="Saw J.H."/>
            <person name="Jorgensen S.L."/>
            <person name="Zaremba-Niedzwiedzka K."/>
            <person name="Martijn J."/>
            <person name="Lind A.E."/>
            <person name="van Eijk R."/>
            <person name="Schleper C."/>
            <person name="Guy L."/>
            <person name="Ettema T.J."/>
        </authorList>
    </citation>
    <scope>NUCLEOTIDE SEQUENCE</scope>
</reference>
<dbReference type="PANTHER" id="PTHR45138:SF9">
    <property type="entry name" value="DIGUANYLATE CYCLASE DGCM-RELATED"/>
    <property type="match status" value="1"/>
</dbReference>
<dbReference type="PROSITE" id="PS50885">
    <property type="entry name" value="HAMP"/>
    <property type="match status" value="1"/>
</dbReference>
<dbReference type="GO" id="GO:0016020">
    <property type="term" value="C:membrane"/>
    <property type="evidence" value="ECO:0007669"/>
    <property type="project" value="InterPro"/>
</dbReference>
<dbReference type="InterPro" id="IPR050469">
    <property type="entry name" value="Diguanylate_Cyclase"/>
</dbReference>
<dbReference type="InterPro" id="IPR003660">
    <property type="entry name" value="HAMP_dom"/>
</dbReference>
<dbReference type="SMART" id="SM00304">
    <property type="entry name" value="HAMP"/>
    <property type="match status" value="1"/>
</dbReference>
<feature type="domain" description="HAMP" evidence="2">
    <location>
        <begin position="205"/>
        <end position="257"/>
    </location>
</feature>
<feature type="domain" description="GGDEF" evidence="3">
    <location>
        <begin position="293"/>
        <end position="427"/>
    </location>
</feature>
<dbReference type="Pfam" id="PF00672">
    <property type="entry name" value="HAMP"/>
    <property type="match status" value="1"/>
</dbReference>
<dbReference type="InterPro" id="IPR000160">
    <property type="entry name" value="GGDEF_dom"/>
</dbReference>
<dbReference type="Pfam" id="PF00990">
    <property type="entry name" value="GGDEF"/>
    <property type="match status" value="1"/>
</dbReference>
<keyword evidence="1" id="KW-1133">Transmembrane helix</keyword>
<proteinExistence type="predicted"/>
<keyword evidence="1" id="KW-0472">Membrane</keyword>
<evidence type="ECO:0000259" key="2">
    <source>
        <dbReference type="PROSITE" id="PS50885"/>
    </source>
</evidence>
<feature type="transmembrane region" description="Helical" evidence="1">
    <location>
        <begin position="12"/>
        <end position="34"/>
    </location>
</feature>
<evidence type="ECO:0000259" key="3">
    <source>
        <dbReference type="PROSITE" id="PS50887"/>
    </source>
</evidence>
<evidence type="ECO:0008006" key="5">
    <source>
        <dbReference type="Google" id="ProtNLM"/>
    </source>
</evidence>
<name>A0A0F9HFV2_9ZZZZ</name>
<dbReference type="Gene3D" id="3.30.70.270">
    <property type="match status" value="1"/>
</dbReference>
<evidence type="ECO:0000313" key="4">
    <source>
        <dbReference type="EMBL" id="KKM14341.1"/>
    </source>
</evidence>
<accession>A0A0F9HFV2</accession>
<dbReference type="InterPro" id="IPR043128">
    <property type="entry name" value="Rev_trsase/Diguanyl_cyclase"/>
</dbReference>
<dbReference type="Gene3D" id="6.10.340.10">
    <property type="match status" value="1"/>
</dbReference>